<dbReference type="EMBL" id="VDFV01000015">
    <property type="protein sequence ID" value="TNC71339.1"/>
    <property type="molecule type" value="Genomic_DNA"/>
</dbReference>
<dbReference type="Gene3D" id="2.60.40.10">
    <property type="entry name" value="Immunoglobulins"/>
    <property type="match status" value="1"/>
</dbReference>
<dbReference type="SUPFAM" id="SSF81296">
    <property type="entry name" value="E set domains"/>
    <property type="match status" value="1"/>
</dbReference>
<evidence type="ECO:0000259" key="1">
    <source>
        <dbReference type="Pfam" id="PF08770"/>
    </source>
</evidence>
<reference evidence="2 3" key="1">
    <citation type="submission" date="2019-06" db="EMBL/GenBank/DDBJ databases">
        <authorList>
            <person name="Jiang L."/>
        </authorList>
    </citation>
    <scope>NUCLEOTIDE SEQUENCE [LARGE SCALE GENOMIC DNA]</scope>
    <source>
        <strain evidence="2 3">YIM 48858</strain>
    </source>
</reference>
<sequence>MVAMVNIPETAAPGDIVEVKILISHPMETGFRTGADGNLVPRDIIHELRCLYAGEEVFRAEIFPAIAANPFLGFFLRATETAEVELLWTDEAGQEHSERRTLTVG</sequence>
<dbReference type="OrthoDB" id="9795530at2"/>
<dbReference type="AlphaFoldDB" id="A0A5C4NFX6"/>
<evidence type="ECO:0000313" key="3">
    <source>
        <dbReference type="Proteomes" id="UP000305709"/>
    </source>
</evidence>
<dbReference type="InterPro" id="IPR014756">
    <property type="entry name" value="Ig_E-set"/>
</dbReference>
<gene>
    <name evidence="2" type="primary">soxZ</name>
    <name evidence="2" type="ORF">FHG71_12150</name>
</gene>
<name>A0A5C4NFX6_9RHOB</name>
<keyword evidence="3" id="KW-1185">Reference proteome</keyword>
<dbReference type="Pfam" id="PF08770">
    <property type="entry name" value="SoxZ"/>
    <property type="match status" value="1"/>
</dbReference>
<comment type="caution">
    <text evidence="2">The sequence shown here is derived from an EMBL/GenBank/DDBJ whole genome shotgun (WGS) entry which is preliminary data.</text>
</comment>
<dbReference type="Proteomes" id="UP000305709">
    <property type="component" value="Unassembled WGS sequence"/>
</dbReference>
<accession>A0A5C4NFX6</accession>
<feature type="domain" description="Sulphur oxidation protein SoxZ" evidence="1">
    <location>
        <begin position="8"/>
        <end position="99"/>
    </location>
</feature>
<evidence type="ECO:0000313" key="2">
    <source>
        <dbReference type="EMBL" id="TNC71339.1"/>
    </source>
</evidence>
<dbReference type="RefSeq" id="WP_139081953.1">
    <property type="nucleotide sequence ID" value="NZ_VDFV01000015.1"/>
</dbReference>
<dbReference type="InterPro" id="IPR014880">
    <property type="entry name" value="SoxZ_dom"/>
</dbReference>
<proteinExistence type="predicted"/>
<dbReference type="NCBIfam" id="TIGR04490">
    <property type="entry name" value="SoxZ_true"/>
    <property type="match status" value="1"/>
</dbReference>
<organism evidence="2 3">
    <name type="scientific">Rubellimicrobium roseum</name>
    <dbReference type="NCBI Taxonomy" id="687525"/>
    <lineage>
        <taxon>Bacteria</taxon>
        <taxon>Pseudomonadati</taxon>
        <taxon>Pseudomonadota</taxon>
        <taxon>Alphaproteobacteria</taxon>
        <taxon>Rhodobacterales</taxon>
        <taxon>Roseobacteraceae</taxon>
        <taxon>Rubellimicrobium</taxon>
    </lineage>
</organism>
<dbReference type="InterPro" id="IPR030995">
    <property type="entry name" value="SoxZ"/>
</dbReference>
<protein>
    <submittedName>
        <fullName evidence="2">Thiosulfate oxidation carrier complex protein SoxZ</fullName>
    </submittedName>
</protein>
<dbReference type="InterPro" id="IPR013783">
    <property type="entry name" value="Ig-like_fold"/>
</dbReference>